<dbReference type="RefSeq" id="WP_303306549.1">
    <property type="nucleotide sequence ID" value="NZ_JAODOP010000004.1"/>
</dbReference>
<reference evidence="2 3" key="1">
    <citation type="submission" date="2022-09" db="EMBL/GenBank/DDBJ databases">
        <title>Genome sequencing of Flavivirga sp. MEBiC05379.</title>
        <authorList>
            <person name="Oh H.-M."/>
            <person name="Kwon K.K."/>
            <person name="Park M.J."/>
            <person name="Yang S.-H."/>
        </authorList>
    </citation>
    <scope>NUCLEOTIDE SEQUENCE [LARGE SCALE GENOMIC DNA]</scope>
    <source>
        <strain evidence="2 3">MEBiC05379</strain>
    </source>
</reference>
<proteinExistence type="predicted"/>
<evidence type="ECO:0000259" key="1">
    <source>
        <dbReference type="Pfam" id="PF00144"/>
    </source>
</evidence>
<dbReference type="InterPro" id="IPR001466">
    <property type="entry name" value="Beta-lactam-related"/>
</dbReference>
<gene>
    <name evidence="2" type="ORF">N1F79_13845</name>
</gene>
<dbReference type="PROSITE" id="PS51257">
    <property type="entry name" value="PROKAR_LIPOPROTEIN"/>
    <property type="match status" value="1"/>
</dbReference>
<dbReference type="InterPro" id="IPR050491">
    <property type="entry name" value="AmpC-like"/>
</dbReference>
<dbReference type="InterPro" id="IPR012338">
    <property type="entry name" value="Beta-lactam/transpept-like"/>
</dbReference>
<dbReference type="Pfam" id="PF00144">
    <property type="entry name" value="Beta-lactamase"/>
    <property type="match status" value="1"/>
</dbReference>
<dbReference type="PANTHER" id="PTHR46825:SF7">
    <property type="entry name" value="D-ALANYL-D-ALANINE CARBOXYPEPTIDASE"/>
    <property type="match status" value="1"/>
</dbReference>
<protein>
    <submittedName>
        <fullName evidence="2">Beta-lactamase family protein</fullName>
    </submittedName>
</protein>
<name>A0ABU7XU14_9FLAO</name>
<evidence type="ECO:0000313" key="3">
    <source>
        <dbReference type="Proteomes" id="UP001337305"/>
    </source>
</evidence>
<accession>A0ABU7XU14</accession>
<comment type="caution">
    <text evidence="2">The sequence shown here is derived from an EMBL/GenBank/DDBJ whole genome shotgun (WGS) entry which is preliminary data.</text>
</comment>
<sequence>MKKNIFYLAAFLLFLVACKTRVEKKFNKSKEVVHAINKALDEKKLPGLNYSIVYEDGHIENYSLGYSDVEQKEPLSISHTLFSGSIGKTYAVALLMNLVESNKISLQDKFMVYFPDTEWLSKLPNIDDITIEMLLQHTSGLPRYVLKPELWKSLNENPNKVWSYKDRLSYVFNEAPVHEAGKGWGYSDTNYILLGMLIEKVTSKEYYHLVQTKLITPNNLSQTYPSLSRSIPNLATGYSNMGDAFFVPNKTVKNGQYFINPQLEWTGGGMVSTTSDLAKWAKLYYEGKLFSQETLNLITTPNSNGVDVVNKGSYGMGSFIYESQLGKAYGHSGFMPGFDSIFIYYPDKKIAAAVQLNCDYATTALDMNDLIDDLVLISMTEKNDI</sequence>
<dbReference type="PANTHER" id="PTHR46825">
    <property type="entry name" value="D-ALANYL-D-ALANINE-CARBOXYPEPTIDASE/ENDOPEPTIDASE AMPH"/>
    <property type="match status" value="1"/>
</dbReference>
<dbReference type="SUPFAM" id="SSF56601">
    <property type="entry name" value="beta-lactamase/transpeptidase-like"/>
    <property type="match status" value="1"/>
</dbReference>
<dbReference type="Gene3D" id="3.40.710.10">
    <property type="entry name" value="DD-peptidase/beta-lactamase superfamily"/>
    <property type="match status" value="1"/>
</dbReference>
<keyword evidence="3" id="KW-1185">Reference proteome</keyword>
<dbReference type="Proteomes" id="UP001337305">
    <property type="component" value="Unassembled WGS sequence"/>
</dbReference>
<organism evidence="2 3">
    <name type="scientific">Flavivirga spongiicola</name>
    <dbReference type="NCBI Taxonomy" id="421621"/>
    <lineage>
        <taxon>Bacteria</taxon>
        <taxon>Pseudomonadati</taxon>
        <taxon>Bacteroidota</taxon>
        <taxon>Flavobacteriia</taxon>
        <taxon>Flavobacteriales</taxon>
        <taxon>Flavobacteriaceae</taxon>
        <taxon>Flavivirga</taxon>
    </lineage>
</organism>
<dbReference type="EMBL" id="JAODOP010000004">
    <property type="protein sequence ID" value="MEF3834215.1"/>
    <property type="molecule type" value="Genomic_DNA"/>
</dbReference>
<evidence type="ECO:0000313" key="2">
    <source>
        <dbReference type="EMBL" id="MEF3834215.1"/>
    </source>
</evidence>
<feature type="domain" description="Beta-lactamase-related" evidence="1">
    <location>
        <begin position="36"/>
        <end position="373"/>
    </location>
</feature>